<accession>A0A0J6VCS8</accession>
<comment type="caution">
    <text evidence="3">The sequence shown here is derived from an EMBL/GenBank/DDBJ whole genome shotgun (WGS) entry which is preliminary data.</text>
</comment>
<dbReference type="FunFam" id="3.40.50.720:FF:000084">
    <property type="entry name" value="Short-chain dehydrogenase reductase"/>
    <property type="match status" value="1"/>
</dbReference>
<dbReference type="SUPFAM" id="SSF51735">
    <property type="entry name" value="NAD(P)-binding Rossmann-fold domains"/>
    <property type="match status" value="1"/>
</dbReference>
<dbReference type="PATRIC" id="fig|270351.6.peg.6552"/>
<dbReference type="Proteomes" id="UP000035929">
    <property type="component" value="Unassembled WGS sequence"/>
</dbReference>
<dbReference type="InterPro" id="IPR036291">
    <property type="entry name" value="NAD(P)-bd_dom_sf"/>
</dbReference>
<dbReference type="Pfam" id="PF13561">
    <property type="entry name" value="adh_short_C2"/>
    <property type="match status" value="1"/>
</dbReference>
<dbReference type="RefSeq" id="WP_048463433.1">
    <property type="nucleotide sequence ID" value="NZ_JBNTQU010000006.1"/>
</dbReference>
<evidence type="ECO:0000313" key="4">
    <source>
        <dbReference type="Proteomes" id="UP000035929"/>
    </source>
</evidence>
<sequence length="250" mass="25373">MDIRFDGRVALISGAAQGIGKAMAAAFHGAGARVHLVDRDTRVVEIGDELGLPAHAVDLSDREAAHGLVRSIVAAEGRLDVLALAAGGVAGLAGTPLEAISDEGWDRLMAANVKSALWLAQAAAPAMTQAGWGRIVVVSSGAGLRASLTGLHGYTAAKHAVNGLVKQLSVGLAAAGVTVNAVAPGFILSNPDSQRQWDGWSAEKKAQVLAGLNTGRLGTAEDIAHAVVFLASVQASWITGQVISVDGGRS</sequence>
<dbReference type="AlphaFoldDB" id="A0A0J6VCS8"/>
<dbReference type="PANTHER" id="PTHR43639:SF1">
    <property type="entry name" value="SHORT-CHAIN DEHYDROGENASE_REDUCTASE FAMILY PROTEIN"/>
    <property type="match status" value="1"/>
</dbReference>
<comment type="similarity">
    <text evidence="1">Belongs to the short-chain dehydrogenases/reductases (SDR) family.</text>
</comment>
<gene>
    <name evidence="3" type="ORF">VP06_08945</name>
</gene>
<keyword evidence="2" id="KW-0560">Oxidoreductase</keyword>
<name>A0A0J6VCS8_9HYPH</name>
<dbReference type="GO" id="GO:0016491">
    <property type="term" value="F:oxidoreductase activity"/>
    <property type="evidence" value="ECO:0007669"/>
    <property type="project" value="UniProtKB-KW"/>
</dbReference>
<reference evidence="3 4" key="1">
    <citation type="submission" date="2015-03" db="EMBL/GenBank/DDBJ databases">
        <title>Genome sequencing of Methylobacterium aquaticum DSM16371 type strain.</title>
        <authorList>
            <person name="Chaudhry V."/>
            <person name="Patil P.B."/>
        </authorList>
    </citation>
    <scope>NUCLEOTIDE SEQUENCE [LARGE SCALE GENOMIC DNA]</scope>
    <source>
        <strain evidence="3 4">DSM 16371</strain>
    </source>
</reference>
<dbReference type="PRINTS" id="PR00081">
    <property type="entry name" value="GDHRDH"/>
</dbReference>
<dbReference type="InterPro" id="IPR002347">
    <property type="entry name" value="SDR_fam"/>
</dbReference>
<dbReference type="CDD" id="cd05233">
    <property type="entry name" value="SDR_c"/>
    <property type="match status" value="1"/>
</dbReference>
<proteinExistence type="inferred from homology"/>
<evidence type="ECO:0000256" key="1">
    <source>
        <dbReference type="ARBA" id="ARBA00006484"/>
    </source>
</evidence>
<dbReference type="OrthoDB" id="9804774at2"/>
<organism evidence="3 4">
    <name type="scientific">Methylobacterium aquaticum</name>
    <dbReference type="NCBI Taxonomy" id="270351"/>
    <lineage>
        <taxon>Bacteria</taxon>
        <taxon>Pseudomonadati</taxon>
        <taxon>Pseudomonadota</taxon>
        <taxon>Alphaproteobacteria</taxon>
        <taxon>Hyphomicrobiales</taxon>
        <taxon>Methylobacteriaceae</taxon>
        <taxon>Methylobacterium</taxon>
    </lineage>
</organism>
<evidence type="ECO:0000256" key="2">
    <source>
        <dbReference type="ARBA" id="ARBA00023002"/>
    </source>
</evidence>
<evidence type="ECO:0000313" key="3">
    <source>
        <dbReference type="EMBL" id="KMO36871.1"/>
    </source>
</evidence>
<dbReference type="EMBL" id="LABX01000064">
    <property type="protein sequence ID" value="KMO36871.1"/>
    <property type="molecule type" value="Genomic_DNA"/>
</dbReference>
<protein>
    <submittedName>
        <fullName evidence="3">Short-chain dehydrogenase</fullName>
    </submittedName>
</protein>
<dbReference type="PANTHER" id="PTHR43639">
    <property type="entry name" value="OXIDOREDUCTASE, SHORT-CHAIN DEHYDROGENASE/REDUCTASE FAMILY (AFU_ORTHOLOGUE AFUA_5G02870)"/>
    <property type="match status" value="1"/>
</dbReference>
<dbReference type="Gene3D" id="3.40.50.720">
    <property type="entry name" value="NAD(P)-binding Rossmann-like Domain"/>
    <property type="match status" value="1"/>
</dbReference>